<name>A0A553ZYH8_9BACI</name>
<comment type="caution">
    <text evidence="2">The sequence shown here is derived from an EMBL/GenBank/DDBJ whole genome shotgun (WGS) entry which is preliminary data.</text>
</comment>
<sequence length="78" mass="8854">MSRKWTGQDIFLLGAAVCTLCLMYITIIFPTSSQDSTTVEGIEEYQQEQQFVEVNSQSSNEEYAYKYQSGVENHGESN</sequence>
<gene>
    <name evidence="2" type="ORF">FN960_11930</name>
</gene>
<dbReference type="RefSeq" id="WP_143848947.1">
    <property type="nucleotide sequence ID" value="NZ_VLXZ01000006.1"/>
</dbReference>
<organism evidence="2 3">
    <name type="scientific">Alkalicoccobacillus porphyridii</name>
    <dbReference type="NCBI Taxonomy" id="2597270"/>
    <lineage>
        <taxon>Bacteria</taxon>
        <taxon>Bacillati</taxon>
        <taxon>Bacillota</taxon>
        <taxon>Bacilli</taxon>
        <taxon>Bacillales</taxon>
        <taxon>Bacillaceae</taxon>
        <taxon>Alkalicoccobacillus</taxon>
    </lineage>
</organism>
<protein>
    <submittedName>
        <fullName evidence="2">Uncharacterized protein</fullName>
    </submittedName>
</protein>
<keyword evidence="1" id="KW-0472">Membrane</keyword>
<keyword evidence="1" id="KW-1133">Transmembrane helix</keyword>
<dbReference type="Proteomes" id="UP000318521">
    <property type="component" value="Unassembled WGS sequence"/>
</dbReference>
<reference evidence="2 3" key="1">
    <citation type="submission" date="2019-07" db="EMBL/GenBank/DDBJ databases">
        <authorList>
            <person name="Park Y.J."/>
            <person name="Jeong S.E."/>
            <person name="Jung H.S."/>
        </authorList>
    </citation>
    <scope>NUCLEOTIDE SEQUENCE [LARGE SCALE GENOMIC DNA]</scope>
    <source>
        <strain evidence="3">P16(2019)</strain>
    </source>
</reference>
<dbReference type="AlphaFoldDB" id="A0A553ZYH8"/>
<evidence type="ECO:0000313" key="3">
    <source>
        <dbReference type="Proteomes" id="UP000318521"/>
    </source>
</evidence>
<keyword evidence="3" id="KW-1185">Reference proteome</keyword>
<evidence type="ECO:0000313" key="2">
    <source>
        <dbReference type="EMBL" id="TSB46500.1"/>
    </source>
</evidence>
<accession>A0A553ZYH8</accession>
<proteinExistence type="predicted"/>
<feature type="transmembrane region" description="Helical" evidence="1">
    <location>
        <begin position="12"/>
        <end position="29"/>
    </location>
</feature>
<keyword evidence="1" id="KW-0812">Transmembrane</keyword>
<evidence type="ECO:0000256" key="1">
    <source>
        <dbReference type="SAM" id="Phobius"/>
    </source>
</evidence>
<dbReference type="EMBL" id="VLXZ01000006">
    <property type="protein sequence ID" value="TSB46500.1"/>
    <property type="molecule type" value="Genomic_DNA"/>
</dbReference>